<accession>A0A2H3BIE1</accession>
<keyword evidence="1" id="KW-0175">Coiled coil</keyword>
<dbReference type="EMBL" id="KZ293443">
    <property type="protein sequence ID" value="PBK65798.1"/>
    <property type="molecule type" value="Genomic_DNA"/>
</dbReference>
<evidence type="ECO:0000256" key="1">
    <source>
        <dbReference type="SAM" id="Coils"/>
    </source>
</evidence>
<proteinExistence type="predicted"/>
<organism evidence="2 3">
    <name type="scientific">Armillaria solidipes</name>
    <dbReference type="NCBI Taxonomy" id="1076256"/>
    <lineage>
        <taxon>Eukaryota</taxon>
        <taxon>Fungi</taxon>
        <taxon>Dikarya</taxon>
        <taxon>Basidiomycota</taxon>
        <taxon>Agaricomycotina</taxon>
        <taxon>Agaricomycetes</taxon>
        <taxon>Agaricomycetidae</taxon>
        <taxon>Agaricales</taxon>
        <taxon>Marasmiineae</taxon>
        <taxon>Physalacriaceae</taxon>
        <taxon>Armillaria</taxon>
    </lineage>
</organism>
<dbReference type="Proteomes" id="UP000218334">
    <property type="component" value="Unassembled WGS sequence"/>
</dbReference>
<evidence type="ECO:0000313" key="3">
    <source>
        <dbReference type="Proteomes" id="UP000218334"/>
    </source>
</evidence>
<sequence length="330" mass="37132">MSSSTHERKRSLQDSPVNLTKMQMARTHLRALEEELRGIEETEEEMQQIMSHTDALETILGATKKLKISFSAVSATDLSNMGVERKRLAINQDALSKQLGSPAVNVTSLNDLQTQVKRIYRHVSMRYESGARMILDAILLTVAKASVNKLPMAIFPEMWVATGDGVPIKNLTTGFEVWLTGTTDYGVCTYKDESMRTRILKAAVCDIMIGAMNRITVTMVEGKREDQELYDSMPEATSQAVALSEVTGSKVVRYCLSDGRTWIFSLYVKDEQGRRISYEGDPFTIIEPRPDAEDAFKKDVHTVAELLYHWVRDAILRDFVATELFLLGCF</sequence>
<protein>
    <submittedName>
        <fullName evidence="2">Uncharacterized protein</fullName>
    </submittedName>
</protein>
<dbReference type="AlphaFoldDB" id="A0A2H3BIE1"/>
<keyword evidence="3" id="KW-1185">Reference proteome</keyword>
<feature type="coiled-coil region" evidence="1">
    <location>
        <begin position="22"/>
        <end position="52"/>
    </location>
</feature>
<name>A0A2H3BIE1_9AGAR</name>
<gene>
    <name evidence="2" type="ORF">ARMSODRAFT_373886</name>
</gene>
<reference evidence="3" key="1">
    <citation type="journal article" date="2017" name="Nat. Ecol. Evol.">
        <title>Genome expansion and lineage-specific genetic innovations in the forest pathogenic fungi Armillaria.</title>
        <authorList>
            <person name="Sipos G."/>
            <person name="Prasanna A.N."/>
            <person name="Walter M.C."/>
            <person name="O'Connor E."/>
            <person name="Balint B."/>
            <person name="Krizsan K."/>
            <person name="Kiss B."/>
            <person name="Hess J."/>
            <person name="Varga T."/>
            <person name="Slot J."/>
            <person name="Riley R."/>
            <person name="Boka B."/>
            <person name="Rigling D."/>
            <person name="Barry K."/>
            <person name="Lee J."/>
            <person name="Mihaltcheva S."/>
            <person name="LaButti K."/>
            <person name="Lipzen A."/>
            <person name="Waldron R."/>
            <person name="Moloney N.M."/>
            <person name="Sperisen C."/>
            <person name="Kredics L."/>
            <person name="Vagvoelgyi C."/>
            <person name="Patrignani A."/>
            <person name="Fitzpatrick D."/>
            <person name="Nagy I."/>
            <person name="Doyle S."/>
            <person name="Anderson J.B."/>
            <person name="Grigoriev I.V."/>
            <person name="Gueldener U."/>
            <person name="Muensterkoetter M."/>
            <person name="Nagy L.G."/>
        </authorList>
    </citation>
    <scope>NUCLEOTIDE SEQUENCE [LARGE SCALE GENOMIC DNA]</scope>
    <source>
        <strain evidence="3">28-4</strain>
    </source>
</reference>
<evidence type="ECO:0000313" key="2">
    <source>
        <dbReference type="EMBL" id="PBK65798.1"/>
    </source>
</evidence>